<reference evidence="2 3" key="1">
    <citation type="submission" date="2019-03" db="EMBL/GenBank/DDBJ databases">
        <title>Single cell metagenomics reveals metabolic interactions within the superorganism composed of flagellate Streblomastix strix and complex community of Bacteroidetes bacteria on its surface.</title>
        <authorList>
            <person name="Treitli S.C."/>
            <person name="Kolisko M."/>
            <person name="Husnik F."/>
            <person name="Keeling P."/>
            <person name="Hampl V."/>
        </authorList>
    </citation>
    <scope>NUCLEOTIDE SEQUENCE [LARGE SCALE GENOMIC DNA]</scope>
    <source>
        <strain evidence="2">ST1C</strain>
    </source>
</reference>
<dbReference type="AlphaFoldDB" id="A0A5J4WHW7"/>
<sequence length="220" mass="26265">MLKHTPTNHENREELEKCFESLKETAKFIDYHDKEEKNDEKVQQSPEKEDKEVINQPQTVNLFANAVAAGEGKQSDSFRAHLQNKISIATYRRESTLMHLIDKQLEVIETEDKKDNYSQMRDEDLQIIPPFDPVIWKDLLKHMNIDWTQLKYYSEDENQELIKKQKEKEKQQFKKVLQRILMQQQQQKNDEDDKKKINSNDNIRIGKCCIDLKKEESTRI</sequence>
<accession>A0A5J4WHW7</accession>
<protein>
    <submittedName>
        <fullName evidence="2">Uncharacterized protein</fullName>
    </submittedName>
</protein>
<proteinExistence type="predicted"/>
<organism evidence="2 3">
    <name type="scientific">Streblomastix strix</name>
    <dbReference type="NCBI Taxonomy" id="222440"/>
    <lineage>
        <taxon>Eukaryota</taxon>
        <taxon>Metamonada</taxon>
        <taxon>Preaxostyla</taxon>
        <taxon>Oxymonadida</taxon>
        <taxon>Streblomastigidae</taxon>
        <taxon>Streblomastix</taxon>
    </lineage>
</organism>
<name>A0A5J4WHW7_9EUKA</name>
<evidence type="ECO:0000313" key="3">
    <source>
        <dbReference type="Proteomes" id="UP000324800"/>
    </source>
</evidence>
<evidence type="ECO:0000256" key="1">
    <source>
        <dbReference type="SAM" id="MobiDB-lite"/>
    </source>
</evidence>
<gene>
    <name evidence="2" type="ORF">EZS28_009905</name>
</gene>
<evidence type="ECO:0000313" key="2">
    <source>
        <dbReference type="EMBL" id="KAA6394567.1"/>
    </source>
</evidence>
<dbReference type="EMBL" id="SNRW01001909">
    <property type="protein sequence ID" value="KAA6394567.1"/>
    <property type="molecule type" value="Genomic_DNA"/>
</dbReference>
<dbReference type="Proteomes" id="UP000324800">
    <property type="component" value="Unassembled WGS sequence"/>
</dbReference>
<feature type="region of interest" description="Disordered" evidence="1">
    <location>
        <begin position="30"/>
        <end position="52"/>
    </location>
</feature>
<comment type="caution">
    <text evidence="2">The sequence shown here is derived from an EMBL/GenBank/DDBJ whole genome shotgun (WGS) entry which is preliminary data.</text>
</comment>